<dbReference type="Proteomes" id="UP000184383">
    <property type="component" value="Unassembled WGS sequence"/>
</dbReference>
<dbReference type="SUPFAM" id="SSF53474">
    <property type="entry name" value="alpha/beta-Hydrolases"/>
    <property type="match status" value="1"/>
</dbReference>
<protein>
    <recommendedName>
        <fullName evidence="1">AB hydrolase-1 domain-containing protein</fullName>
    </recommendedName>
</protein>
<evidence type="ECO:0000313" key="2">
    <source>
        <dbReference type="EMBL" id="OJJ36968.1"/>
    </source>
</evidence>
<reference evidence="3" key="1">
    <citation type="journal article" date="2017" name="Genome Biol.">
        <title>Comparative genomics reveals high biological diversity and specific adaptations in the industrially and medically important fungal genus Aspergillus.</title>
        <authorList>
            <person name="de Vries R.P."/>
            <person name="Riley R."/>
            <person name="Wiebenga A."/>
            <person name="Aguilar-Osorio G."/>
            <person name="Amillis S."/>
            <person name="Uchima C.A."/>
            <person name="Anderluh G."/>
            <person name="Asadollahi M."/>
            <person name="Askin M."/>
            <person name="Barry K."/>
            <person name="Battaglia E."/>
            <person name="Bayram O."/>
            <person name="Benocci T."/>
            <person name="Braus-Stromeyer S.A."/>
            <person name="Caldana C."/>
            <person name="Canovas D."/>
            <person name="Cerqueira G.C."/>
            <person name="Chen F."/>
            <person name="Chen W."/>
            <person name="Choi C."/>
            <person name="Clum A."/>
            <person name="Dos Santos R.A."/>
            <person name="Damasio A.R."/>
            <person name="Diallinas G."/>
            <person name="Emri T."/>
            <person name="Fekete E."/>
            <person name="Flipphi M."/>
            <person name="Freyberg S."/>
            <person name="Gallo A."/>
            <person name="Gournas C."/>
            <person name="Habgood R."/>
            <person name="Hainaut M."/>
            <person name="Harispe M.L."/>
            <person name="Henrissat B."/>
            <person name="Hilden K.S."/>
            <person name="Hope R."/>
            <person name="Hossain A."/>
            <person name="Karabika E."/>
            <person name="Karaffa L."/>
            <person name="Karanyi Z."/>
            <person name="Krasevec N."/>
            <person name="Kuo A."/>
            <person name="Kusch H."/>
            <person name="LaButti K."/>
            <person name="Lagendijk E.L."/>
            <person name="Lapidus A."/>
            <person name="Levasseur A."/>
            <person name="Lindquist E."/>
            <person name="Lipzen A."/>
            <person name="Logrieco A.F."/>
            <person name="MacCabe A."/>
            <person name="Maekelae M.R."/>
            <person name="Malavazi I."/>
            <person name="Melin P."/>
            <person name="Meyer V."/>
            <person name="Mielnichuk N."/>
            <person name="Miskei M."/>
            <person name="Molnar A.P."/>
            <person name="Mule G."/>
            <person name="Ngan C.Y."/>
            <person name="Orejas M."/>
            <person name="Orosz E."/>
            <person name="Ouedraogo J.P."/>
            <person name="Overkamp K.M."/>
            <person name="Park H.-S."/>
            <person name="Perrone G."/>
            <person name="Piumi F."/>
            <person name="Punt P.J."/>
            <person name="Ram A.F."/>
            <person name="Ramon A."/>
            <person name="Rauscher S."/>
            <person name="Record E."/>
            <person name="Riano-Pachon D.M."/>
            <person name="Robert V."/>
            <person name="Roehrig J."/>
            <person name="Ruller R."/>
            <person name="Salamov A."/>
            <person name="Salih N.S."/>
            <person name="Samson R.A."/>
            <person name="Sandor E."/>
            <person name="Sanguinetti M."/>
            <person name="Schuetze T."/>
            <person name="Sepcic K."/>
            <person name="Shelest E."/>
            <person name="Sherlock G."/>
            <person name="Sophianopoulou V."/>
            <person name="Squina F.M."/>
            <person name="Sun H."/>
            <person name="Susca A."/>
            <person name="Todd R.B."/>
            <person name="Tsang A."/>
            <person name="Unkles S.E."/>
            <person name="van de Wiele N."/>
            <person name="van Rossen-Uffink D."/>
            <person name="Oliveira J.V."/>
            <person name="Vesth T.C."/>
            <person name="Visser J."/>
            <person name="Yu J.-H."/>
            <person name="Zhou M."/>
            <person name="Andersen M.R."/>
            <person name="Archer D.B."/>
            <person name="Baker S.E."/>
            <person name="Benoit I."/>
            <person name="Brakhage A.A."/>
            <person name="Braus G.H."/>
            <person name="Fischer R."/>
            <person name="Frisvad J.C."/>
            <person name="Goldman G.H."/>
            <person name="Houbraken J."/>
            <person name="Oakley B."/>
            <person name="Pocsi I."/>
            <person name="Scazzocchio C."/>
            <person name="Seiboth B."/>
            <person name="vanKuyk P.A."/>
            <person name="Wortman J."/>
            <person name="Dyer P.S."/>
            <person name="Grigoriev I.V."/>
        </authorList>
    </citation>
    <scope>NUCLEOTIDE SEQUENCE [LARGE SCALE GENOMIC DNA]</scope>
    <source>
        <strain evidence="3">DTO 134E9</strain>
    </source>
</reference>
<organism evidence="2 3">
    <name type="scientific">Aspergillus wentii DTO 134E9</name>
    <dbReference type="NCBI Taxonomy" id="1073089"/>
    <lineage>
        <taxon>Eukaryota</taxon>
        <taxon>Fungi</taxon>
        <taxon>Dikarya</taxon>
        <taxon>Ascomycota</taxon>
        <taxon>Pezizomycotina</taxon>
        <taxon>Eurotiomycetes</taxon>
        <taxon>Eurotiomycetidae</taxon>
        <taxon>Eurotiales</taxon>
        <taxon>Aspergillaceae</taxon>
        <taxon>Aspergillus</taxon>
        <taxon>Aspergillus subgen. Cremei</taxon>
    </lineage>
</organism>
<dbReference type="InterPro" id="IPR000073">
    <property type="entry name" value="AB_hydrolase_1"/>
</dbReference>
<proteinExistence type="predicted"/>
<dbReference type="AlphaFoldDB" id="A0A1L9RQ70"/>
<dbReference type="Gene3D" id="3.40.50.1820">
    <property type="entry name" value="alpha/beta hydrolase"/>
    <property type="match status" value="1"/>
</dbReference>
<feature type="domain" description="AB hydrolase-1" evidence="1">
    <location>
        <begin position="5"/>
        <end position="236"/>
    </location>
</feature>
<dbReference type="PANTHER" id="PTHR37017">
    <property type="entry name" value="AB HYDROLASE-1 DOMAIN-CONTAINING PROTEIN-RELATED"/>
    <property type="match status" value="1"/>
</dbReference>
<dbReference type="PANTHER" id="PTHR37017:SF11">
    <property type="entry name" value="ESTERASE_LIPASE_THIOESTERASE DOMAIN-CONTAINING PROTEIN"/>
    <property type="match status" value="1"/>
</dbReference>
<evidence type="ECO:0000313" key="3">
    <source>
        <dbReference type="Proteomes" id="UP000184383"/>
    </source>
</evidence>
<gene>
    <name evidence="2" type="ORF">ASPWEDRAFT_26401</name>
</gene>
<dbReference type="GeneID" id="63748697"/>
<dbReference type="OrthoDB" id="1263307at2759"/>
<dbReference type="Pfam" id="PF12697">
    <property type="entry name" value="Abhydrolase_6"/>
    <property type="match status" value="1"/>
</dbReference>
<dbReference type="VEuPathDB" id="FungiDB:ASPWEDRAFT_26401"/>
<dbReference type="InterPro" id="IPR052897">
    <property type="entry name" value="Sec-Metab_Biosynth_Hydrolase"/>
</dbReference>
<evidence type="ECO:0000259" key="1">
    <source>
        <dbReference type="Pfam" id="PF12697"/>
    </source>
</evidence>
<name>A0A1L9RQ70_ASPWE</name>
<accession>A0A1L9RQ70</accession>
<dbReference type="EMBL" id="KV878211">
    <property type="protein sequence ID" value="OJJ36968.1"/>
    <property type="molecule type" value="Genomic_DNA"/>
</dbReference>
<dbReference type="InterPro" id="IPR029058">
    <property type="entry name" value="AB_hydrolase_fold"/>
</dbReference>
<sequence length="247" mass="27121">MPKNLILVPGAWHTAACFDLITPHLHHQGFTVNALTLPGVAADKTDSFNDDVQTIRSAVLDIIDAGEDVAVVMHSYGAVPGCEAMKDLSKAHRTAQGRSGGVVALVFLCAWAVPVGQSIGSLANMQGFIDQGEYLKEENGRLHFLKPIDVFYHDLPIDEAEKRAAMLGTHDASLSFTNLSYPAYWDIPSSYLACRNDIAIPYEMQLMMIDNAKFEHVETWDSGHSPFLSRPEDAADFIARGVDKYLN</sequence>
<dbReference type="RefSeq" id="XP_040690644.1">
    <property type="nucleotide sequence ID" value="XM_040832849.1"/>
</dbReference>
<keyword evidence="3" id="KW-1185">Reference proteome</keyword>